<dbReference type="Gene3D" id="3.40.50.300">
    <property type="entry name" value="P-loop containing nucleotide triphosphate hydrolases"/>
    <property type="match status" value="1"/>
</dbReference>
<evidence type="ECO:0000256" key="2">
    <source>
        <dbReference type="ARBA" id="ARBA00005290"/>
    </source>
</evidence>
<comment type="similarity">
    <text evidence="2 7">Belongs to the GPN-loop GTPase family.</text>
</comment>
<keyword evidence="6 7" id="KW-0342">GTP-binding</keyword>
<evidence type="ECO:0000313" key="9">
    <source>
        <dbReference type="EMBL" id="JAN72463.1"/>
    </source>
</evidence>
<dbReference type="InterPro" id="IPR004130">
    <property type="entry name" value="Gpn"/>
</dbReference>
<evidence type="ECO:0000256" key="5">
    <source>
        <dbReference type="ARBA" id="ARBA00022801"/>
    </source>
</evidence>
<comment type="function">
    <text evidence="1">Small GTPase required for proper localization of RNA polymerase II (RNAPII). May act at an RNAP assembly step prior to nuclear import.</text>
</comment>
<dbReference type="OrthoDB" id="5839at2759"/>
<reference evidence="9" key="1">
    <citation type="submission" date="2015-10" db="EMBL/GenBank/DDBJ databases">
        <title>EvidentialGene: Evidence-directed Construction of Complete mRNA Transcriptomes without Genomes.</title>
        <authorList>
            <person name="Gilbert D.G."/>
        </authorList>
    </citation>
    <scope>NUCLEOTIDE SEQUENCE</scope>
</reference>
<sequence>MHFFVFHRVIDVDKITDIDLRLVIKGLSCRIQIDNVYISSGGLSMSLDLSTVCRLSTTGWTNKQSGHISFCNFFGYLGHVSTETEHKIRYAQIVIGPAGSGKSTYCAEIQRHGQATRRNIHIVNLDPAAEAFDYKPEIDIRDLIHVDDAMEDEEMHFGPNGGLVFCMEFLLENLPWLEDQLGDDDDDYYIFDCPGQIELYTHLNVMKKLMEALESWNFRLCAVFLLDSHFMVNSASFISGAMAALSAMTCLEVSFVNVLSKIDLLSRESRKQLDRFLEPDAKDLCADESSPIYSKWRERHRYLTEAIGRVLEDYSLVKFVPLNIRDEESLANILFTVDNCIQYGEDRDVKMEDFDPPEDEEEGNDDGYEEGRG</sequence>
<dbReference type="GO" id="GO:0003924">
    <property type="term" value="F:GTPase activity"/>
    <property type="evidence" value="ECO:0007669"/>
    <property type="project" value="TreeGrafter"/>
</dbReference>
<keyword evidence="5 7" id="KW-0378">Hydrolase</keyword>
<dbReference type="InterPro" id="IPR027417">
    <property type="entry name" value="P-loop_NTPase"/>
</dbReference>
<evidence type="ECO:0000256" key="4">
    <source>
        <dbReference type="ARBA" id="ARBA00022741"/>
    </source>
</evidence>
<dbReference type="AlphaFoldDB" id="A0A0P6AD44"/>
<feature type="region of interest" description="Disordered" evidence="8">
    <location>
        <begin position="348"/>
        <end position="373"/>
    </location>
</feature>
<evidence type="ECO:0000256" key="7">
    <source>
        <dbReference type="RuleBase" id="RU365059"/>
    </source>
</evidence>
<comment type="function">
    <text evidence="7">Small GTPase required for proper nuclear import of RNA polymerase II and III (RNAPII and RNAPIII). May act at an RNAP assembly step prior to nuclear import.</text>
</comment>
<protein>
    <recommendedName>
        <fullName evidence="3 7">GPN-loop GTPase 3</fullName>
    </recommendedName>
</protein>
<organism evidence="9">
    <name type="scientific">Daphnia magna</name>
    <dbReference type="NCBI Taxonomy" id="35525"/>
    <lineage>
        <taxon>Eukaryota</taxon>
        <taxon>Metazoa</taxon>
        <taxon>Ecdysozoa</taxon>
        <taxon>Arthropoda</taxon>
        <taxon>Crustacea</taxon>
        <taxon>Branchiopoda</taxon>
        <taxon>Diplostraca</taxon>
        <taxon>Cladocera</taxon>
        <taxon>Anomopoda</taxon>
        <taxon>Daphniidae</taxon>
        <taxon>Daphnia</taxon>
    </lineage>
</organism>
<dbReference type="PANTHER" id="PTHR21231">
    <property type="entry name" value="XPA-BINDING PROTEIN 1-RELATED"/>
    <property type="match status" value="1"/>
</dbReference>
<evidence type="ECO:0000256" key="6">
    <source>
        <dbReference type="ARBA" id="ARBA00023134"/>
    </source>
</evidence>
<dbReference type="InterPro" id="IPR030228">
    <property type="entry name" value="Gpn3"/>
</dbReference>
<dbReference type="EMBL" id="GDIQ01022274">
    <property type="protein sequence ID" value="JAN72463.1"/>
    <property type="molecule type" value="Transcribed_RNA"/>
</dbReference>
<name>A0A0P6AD44_9CRUS</name>
<proteinExistence type="inferred from homology"/>
<dbReference type="Pfam" id="PF03029">
    <property type="entry name" value="ATP_bind_1"/>
    <property type="match status" value="1"/>
</dbReference>
<comment type="subunit">
    <text evidence="7">Binds to RNA polymerase II (RNAPII).</text>
</comment>
<dbReference type="PANTHER" id="PTHR21231:SF7">
    <property type="entry name" value="GPN-LOOP GTPASE 3"/>
    <property type="match status" value="1"/>
</dbReference>
<evidence type="ECO:0000256" key="8">
    <source>
        <dbReference type="SAM" id="MobiDB-lite"/>
    </source>
</evidence>
<evidence type="ECO:0000256" key="3">
    <source>
        <dbReference type="ARBA" id="ARBA00014587"/>
    </source>
</evidence>
<dbReference type="CDD" id="cd17872">
    <property type="entry name" value="GPN3"/>
    <property type="match status" value="1"/>
</dbReference>
<feature type="compositionally biased region" description="Acidic residues" evidence="8">
    <location>
        <begin position="354"/>
        <end position="373"/>
    </location>
</feature>
<evidence type="ECO:0000256" key="1">
    <source>
        <dbReference type="ARBA" id="ARBA00002411"/>
    </source>
</evidence>
<dbReference type="FunFam" id="3.40.50.300:FF:000616">
    <property type="entry name" value="GPN-loop GTPase 3"/>
    <property type="match status" value="1"/>
</dbReference>
<dbReference type="GO" id="GO:0005525">
    <property type="term" value="F:GTP binding"/>
    <property type="evidence" value="ECO:0007669"/>
    <property type="project" value="UniProtKB-KW"/>
</dbReference>
<keyword evidence="4 7" id="KW-0547">Nucleotide-binding</keyword>
<accession>A0A0P6AD44</accession>
<dbReference type="SUPFAM" id="SSF52540">
    <property type="entry name" value="P-loop containing nucleoside triphosphate hydrolases"/>
    <property type="match status" value="1"/>
</dbReference>